<dbReference type="RefSeq" id="WP_192819208.1">
    <property type="nucleotide sequence ID" value="NZ_CP062310.1"/>
</dbReference>
<reference evidence="4 5" key="1">
    <citation type="submission" date="2020-10" db="EMBL/GenBank/DDBJ databases">
        <title>Thermofilum lucidum 3507LT sp. nov. a novel member of Thermofilaceae family isolated from Chile hot spring, and proposal of description order Thermofilales.</title>
        <authorList>
            <person name="Zayulina K.S."/>
            <person name="Elcheninov A.G."/>
            <person name="Toshchakov S.V."/>
            <person name="Kublanov I.V."/>
        </authorList>
    </citation>
    <scope>NUCLEOTIDE SEQUENCE [LARGE SCALE GENOMIC DNA]</scope>
    <source>
        <strain evidence="4 5">3507LT</strain>
    </source>
</reference>
<dbReference type="InterPro" id="IPR055170">
    <property type="entry name" value="GFO_IDH_MocA-like_dom"/>
</dbReference>
<dbReference type="GeneID" id="59148606"/>
<evidence type="ECO:0000313" key="4">
    <source>
        <dbReference type="EMBL" id="QOJ79236.1"/>
    </source>
</evidence>
<sequence>MGLIGSGWSANAQAWALRALRFTVREDGFPEVELVRAMSSTPSKIESFARQFGFKEWTTKEGDFFKGDLDVVIIASPNNTHAYYASRAIESGADIIVEKPFTVTVEEAREIVSKAKKSRRRGAICLVSRLLPASVVTRELISRGEIGEIREFRAVIAHAKHAYADTPFEWRMSREVAGGGVFADLGVHPLDLSENLTGLKVKRIWGRTYTLVSERFDPRVGQKVKVDTEDVGFAVLEFENGGVGSIEASKVSPGFEEQMRIEIHGDKGGIRFSITEPQTIYIFKRGTSRVEKVTRGFEDIYPWLIWPAPKSFEGWVYAYLILHKNFIDNVSGLRESTVPTLEDGLRSQVLLSSFYESSTKGEPIDLE</sequence>
<dbReference type="KEGG" id="thel:IG193_01880"/>
<feature type="domain" description="Gfo/Idh/MocA-like oxidoreductase N-terminal" evidence="2">
    <location>
        <begin position="2"/>
        <end position="120"/>
    </location>
</feature>
<evidence type="ECO:0000256" key="1">
    <source>
        <dbReference type="ARBA" id="ARBA00023002"/>
    </source>
</evidence>
<keyword evidence="1" id="KW-0560">Oxidoreductase</keyword>
<dbReference type="EMBL" id="CP062310">
    <property type="protein sequence ID" value="QOJ79236.1"/>
    <property type="molecule type" value="Genomic_DNA"/>
</dbReference>
<dbReference type="Gene3D" id="3.30.360.10">
    <property type="entry name" value="Dihydrodipicolinate Reductase, domain 2"/>
    <property type="match status" value="1"/>
</dbReference>
<dbReference type="AlphaFoldDB" id="A0A7L9FK32"/>
<dbReference type="GO" id="GO:0000166">
    <property type="term" value="F:nucleotide binding"/>
    <property type="evidence" value="ECO:0007669"/>
    <property type="project" value="InterPro"/>
</dbReference>
<protein>
    <submittedName>
        <fullName evidence="4">Gfo/Idh/MocA family oxidoreductase</fullName>
    </submittedName>
</protein>
<accession>A0A7L9FK32</accession>
<dbReference type="InParanoid" id="A0A7L9FK32"/>
<dbReference type="FunCoup" id="A0A7L9FK32">
    <property type="interactions" value="20"/>
</dbReference>
<evidence type="ECO:0000313" key="5">
    <source>
        <dbReference type="Proteomes" id="UP000594121"/>
    </source>
</evidence>
<organism evidence="4 5">
    <name type="scientific">Infirmifilum lucidum</name>
    <dbReference type="NCBI Taxonomy" id="2776706"/>
    <lineage>
        <taxon>Archaea</taxon>
        <taxon>Thermoproteota</taxon>
        <taxon>Thermoprotei</taxon>
        <taxon>Thermofilales</taxon>
        <taxon>Thermofilaceae</taxon>
        <taxon>Infirmifilum</taxon>
    </lineage>
</organism>
<dbReference type="InterPro" id="IPR036291">
    <property type="entry name" value="NAD(P)-bd_dom_sf"/>
</dbReference>
<evidence type="ECO:0000259" key="3">
    <source>
        <dbReference type="Pfam" id="PF22725"/>
    </source>
</evidence>
<dbReference type="InterPro" id="IPR000683">
    <property type="entry name" value="Gfo/Idh/MocA-like_OxRdtase_N"/>
</dbReference>
<dbReference type="GO" id="GO:0016491">
    <property type="term" value="F:oxidoreductase activity"/>
    <property type="evidence" value="ECO:0007669"/>
    <property type="project" value="UniProtKB-KW"/>
</dbReference>
<evidence type="ECO:0000259" key="2">
    <source>
        <dbReference type="Pfam" id="PF01408"/>
    </source>
</evidence>
<dbReference type="PANTHER" id="PTHR43818:SF11">
    <property type="entry name" value="BCDNA.GH03377"/>
    <property type="match status" value="1"/>
</dbReference>
<name>A0A7L9FK32_9CREN</name>
<dbReference type="Pfam" id="PF01408">
    <property type="entry name" value="GFO_IDH_MocA"/>
    <property type="match status" value="1"/>
</dbReference>
<dbReference type="Pfam" id="PF22725">
    <property type="entry name" value="GFO_IDH_MocA_C3"/>
    <property type="match status" value="1"/>
</dbReference>
<dbReference type="SUPFAM" id="SSF55347">
    <property type="entry name" value="Glyceraldehyde-3-phosphate dehydrogenase-like, C-terminal domain"/>
    <property type="match status" value="1"/>
</dbReference>
<dbReference type="Gene3D" id="3.40.50.720">
    <property type="entry name" value="NAD(P)-binding Rossmann-like Domain"/>
    <property type="match status" value="1"/>
</dbReference>
<dbReference type="SUPFAM" id="SSF51735">
    <property type="entry name" value="NAD(P)-binding Rossmann-fold domains"/>
    <property type="match status" value="1"/>
</dbReference>
<dbReference type="InterPro" id="IPR050463">
    <property type="entry name" value="Gfo/Idh/MocA_oxidrdct_glycsds"/>
</dbReference>
<proteinExistence type="predicted"/>
<feature type="domain" description="GFO/IDH/MocA-like oxidoreductase" evidence="3">
    <location>
        <begin position="138"/>
        <end position="271"/>
    </location>
</feature>
<dbReference type="Proteomes" id="UP000594121">
    <property type="component" value="Chromosome"/>
</dbReference>
<dbReference type="PANTHER" id="PTHR43818">
    <property type="entry name" value="BCDNA.GH03377"/>
    <property type="match status" value="1"/>
</dbReference>
<keyword evidence="5" id="KW-1185">Reference proteome</keyword>
<gene>
    <name evidence="4" type="ORF">IG193_01880</name>
</gene>